<dbReference type="PROSITE" id="PS50048">
    <property type="entry name" value="ZN2_CY6_FUNGAL_2"/>
    <property type="match status" value="1"/>
</dbReference>
<dbReference type="SMART" id="SM00066">
    <property type="entry name" value="GAL4"/>
    <property type="match status" value="1"/>
</dbReference>
<feature type="compositionally biased region" description="Polar residues" evidence="6">
    <location>
        <begin position="660"/>
        <end position="677"/>
    </location>
</feature>
<dbReference type="SUPFAM" id="SSF57701">
    <property type="entry name" value="Zn2/Cys6 DNA-binding domain"/>
    <property type="match status" value="1"/>
</dbReference>
<evidence type="ECO:0000256" key="6">
    <source>
        <dbReference type="SAM" id="MobiDB-lite"/>
    </source>
</evidence>
<keyword evidence="4" id="KW-0804">Transcription</keyword>
<evidence type="ECO:0000256" key="2">
    <source>
        <dbReference type="ARBA" id="ARBA00022723"/>
    </source>
</evidence>
<dbReference type="GO" id="GO:0000981">
    <property type="term" value="F:DNA-binding transcription factor activity, RNA polymerase II-specific"/>
    <property type="evidence" value="ECO:0007669"/>
    <property type="project" value="InterPro"/>
</dbReference>
<evidence type="ECO:0000313" key="9">
    <source>
        <dbReference type="Proteomes" id="UP000664132"/>
    </source>
</evidence>
<dbReference type="Proteomes" id="UP000664132">
    <property type="component" value="Unassembled WGS sequence"/>
</dbReference>
<dbReference type="PROSITE" id="PS00463">
    <property type="entry name" value="ZN2_CY6_FUNGAL_1"/>
    <property type="match status" value="1"/>
</dbReference>
<dbReference type="OrthoDB" id="4456959at2759"/>
<dbReference type="InterPro" id="IPR001138">
    <property type="entry name" value="Zn2Cys6_DnaBD"/>
</dbReference>
<keyword evidence="5" id="KW-0539">Nucleus</keyword>
<evidence type="ECO:0000256" key="1">
    <source>
        <dbReference type="ARBA" id="ARBA00004123"/>
    </source>
</evidence>
<dbReference type="PANTHER" id="PTHR47338:SF23">
    <property type="entry name" value="ZN(II)2CYS6 TRANSCRIPTION FACTOR (EUROFUNG)"/>
    <property type="match status" value="1"/>
</dbReference>
<keyword evidence="9" id="KW-1185">Reference proteome</keyword>
<feature type="domain" description="Zn(2)-C6 fungal-type" evidence="7">
    <location>
        <begin position="28"/>
        <end position="57"/>
    </location>
</feature>
<reference evidence="8" key="1">
    <citation type="submission" date="2021-02" db="EMBL/GenBank/DDBJ databases">
        <title>Genome sequence Cadophora malorum strain M34.</title>
        <authorList>
            <person name="Stefanovic E."/>
            <person name="Vu D."/>
            <person name="Scully C."/>
            <person name="Dijksterhuis J."/>
            <person name="Roader J."/>
            <person name="Houbraken J."/>
        </authorList>
    </citation>
    <scope>NUCLEOTIDE SEQUENCE</scope>
    <source>
        <strain evidence="8">M34</strain>
    </source>
</reference>
<dbReference type="Pfam" id="PF00172">
    <property type="entry name" value="Zn_clus"/>
    <property type="match status" value="1"/>
</dbReference>
<dbReference type="InterPro" id="IPR007219">
    <property type="entry name" value="XnlR_reg_dom"/>
</dbReference>
<dbReference type="GO" id="GO:0005634">
    <property type="term" value="C:nucleus"/>
    <property type="evidence" value="ECO:0007669"/>
    <property type="project" value="UniProtKB-SubCell"/>
</dbReference>
<keyword evidence="2" id="KW-0479">Metal-binding</keyword>
<dbReference type="EMBL" id="JAFJYH010000019">
    <property type="protein sequence ID" value="KAG4424537.1"/>
    <property type="molecule type" value="Genomic_DNA"/>
</dbReference>
<comment type="caution">
    <text evidence="8">The sequence shown here is derived from an EMBL/GenBank/DDBJ whole genome shotgun (WGS) entry which is preliminary data.</text>
</comment>
<dbReference type="GO" id="GO:0006351">
    <property type="term" value="P:DNA-templated transcription"/>
    <property type="evidence" value="ECO:0007669"/>
    <property type="project" value="InterPro"/>
</dbReference>
<keyword evidence="3" id="KW-0805">Transcription regulation</keyword>
<dbReference type="SMART" id="SM00906">
    <property type="entry name" value="Fungal_trans"/>
    <property type="match status" value="1"/>
</dbReference>
<dbReference type="GO" id="GO:0008270">
    <property type="term" value="F:zinc ion binding"/>
    <property type="evidence" value="ECO:0007669"/>
    <property type="project" value="InterPro"/>
</dbReference>
<dbReference type="InterPro" id="IPR050815">
    <property type="entry name" value="TF_fung"/>
</dbReference>
<evidence type="ECO:0000313" key="8">
    <source>
        <dbReference type="EMBL" id="KAG4424537.1"/>
    </source>
</evidence>
<dbReference type="InterPro" id="IPR036864">
    <property type="entry name" value="Zn2-C6_fun-type_DNA-bd_sf"/>
</dbReference>
<dbReference type="CDD" id="cd12148">
    <property type="entry name" value="fungal_TF_MHR"/>
    <property type="match status" value="1"/>
</dbReference>
<evidence type="ECO:0000259" key="7">
    <source>
        <dbReference type="PROSITE" id="PS50048"/>
    </source>
</evidence>
<dbReference type="PANTHER" id="PTHR47338">
    <property type="entry name" value="ZN(II)2CYS6 TRANSCRIPTION FACTOR (EUROFUNG)-RELATED"/>
    <property type="match status" value="1"/>
</dbReference>
<proteinExistence type="predicted"/>
<accession>A0A8H8BUM6</accession>
<protein>
    <recommendedName>
        <fullName evidence="7">Zn(2)-C6 fungal-type domain-containing protein</fullName>
    </recommendedName>
</protein>
<evidence type="ECO:0000256" key="4">
    <source>
        <dbReference type="ARBA" id="ARBA00023163"/>
    </source>
</evidence>
<dbReference type="Gene3D" id="4.10.240.10">
    <property type="entry name" value="Zn(2)-C6 fungal-type DNA-binding domain"/>
    <property type="match status" value="1"/>
</dbReference>
<organism evidence="8 9">
    <name type="scientific">Cadophora malorum</name>
    <dbReference type="NCBI Taxonomy" id="108018"/>
    <lineage>
        <taxon>Eukaryota</taxon>
        <taxon>Fungi</taxon>
        <taxon>Dikarya</taxon>
        <taxon>Ascomycota</taxon>
        <taxon>Pezizomycotina</taxon>
        <taxon>Leotiomycetes</taxon>
        <taxon>Helotiales</taxon>
        <taxon>Ploettnerulaceae</taxon>
        <taxon>Cadophora</taxon>
    </lineage>
</organism>
<gene>
    <name evidence="8" type="ORF">IFR04_002247</name>
</gene>
<feature type="region of interest" description="Disordered" evidence="6">
    <location>
        <begin position="1"/>
        <end position="35"/>
    </location>
</feature>
<evidence type="ECO:0000256" key="3">
    <source>
        <dbReference type="ARBA" id="ARBA00023015"/>
    </source>
</evidence>
<evidence type="ECO:0000256" key="5">
    <source>
        <dbReference type="ARBA" id="ARBA00023242"/>
    </source>
</evidence>
<dbReference type="CDD" id="cd00067">
    <property type="entry name" value="GAL4"/>
    <property type="match status" value="1"/>
</dbReference>
<comment type="subcellular location">
    <subcellularLocation>
        <location evidence="1">Nucleus</location>
    </subcellularLocation>
</comment>
<dbReference type="AlphaFoldDB" id="A0A8H8BUM6"/>
<feature type="region of interest" description="Disordered" evidence="6">
    <location>
        <begin position="657"/>
        <end position="694"/>
    </location>
</feature>
<name>A0A8H8BUM6_9HELO</name>
<dbReference type="GO" id="GO:0003677">
    <property type="term" value="F:DNA binding"/>
    <property type="evidence" value="ECO:0007669"/>
    <property type="project" value="InterPro"/>
</dbReference>
<dbReference type="Pfam" id="PF04082">
    <property type="entry name" value="Fungal_trans"/>
    <property type="match status" value="1"/>
</dbReference>
<sequence>MPGKRDKSSSENGTVNGQEGCPEEDGPACQPCRRKKSKCTRTQPCAHCEKSGIECVYDERKSKPGLRTGAVDSLTQRVVALEHMFLGQGVLWQQVWNTLNTIHPAAPISPESDLFHTASSNPDNLKERTDRLRSALSSLGDNGPESGVEQKLEDLSQRHKRRRIEIEDEREAPRRPLVVNNCSEDEILPADDLVDDLVEIYFTQIHPWIPILHVKQFRERMKIPAQRQKLTTIFHAIVSLCSRLSDDPRLANPAVRAQYARRNRQTVILQSMESFSVENLQALVICAFDTIGSGRGPSAWSIVGSMTRTVEQLQLSVEENDDPNAPKSAEYLMHRMAFLKPCKSWLEREERRRVFWNVFLMDRFCSVATGWNVSLTSADVKRRLPCEGALWEAGQPLKTPTPYFGIADAAAATTVVNPDSRQEREDQDSIGAFAYCIEATESLSLVTMFFLQHAVDISNFHDAQLWLMRFKELDLRLIQWKIFLPEKWREASVLNVDGILDPNLTLAHITHNTAVGLLHQGIAYPSPQWQRTSIRLPSSSSAETCLAAASEIAIIAEKFLHGSTILTNPQFAFCLFISGRMLLAHSSYYKVGLPADFDSLTNSLLEISRRWNGSYSQSQSKGTTENLASKFAARLIQAKNEGPGLLDIRKAAYSEDAGQKTASASPQRVENGTSSLPDSMHHSSEIDTTGGMAVNGTHMTRDFDSSMMGSFDENYMQPGPNENSPDSISLAFPPLPLSFQPQASSSMPSPAAGHEQLPPFYPGGMENYDHTVPRGPELGFNPPAMGYGSSGEDYNDLMSFFEYPFLPSQRISTFSSTERADEVPR</sequence>